<accession>A0ACC1HQA8</accession>
<dbReference type="EMBL" id="JAMZIH010001733">
    <property type="protein sequence ID" value="KAJ1677943.1"/>
    <property type="molecule type" value="Genomic_DNA"/>
</dbReference>
<dbReference type="Proteomes" id="UP001145114">
    <property type="component" value="Unassembled WGS sequence"/>
</dbReference>
<protein>
    <submittedName>
        <fullName evidence="1">Uncharacterized protein</fullName>
    </submittedName>
</protein>
<evidence type="ECO:0000313" key="1">
    <source>
        <dbReference type="EMBL" id="KAJ1677943.1"/>
    </source>
</evidence>
<gene>
    <name evidence="1" type="ORF">EV182_005120</name>
</gene>
<keyword evidence="2" id="KW-1185">Reference proteome</keyword>
<sequence>TTVHQQGVLETKYERHKKKLIYARDKLNRWQEQLCEMAEKVQRQMEEFTPIQAVYNRDRLLALMEDTCTMDGQIDRAYLESEMYDLADEVRPPLQFAQVLLEKAGELGCRRGHVKVISDPFSSNGVVWQAEIRRVRNHIGDACLVVNICQIDGHIDKQLYNYEVKLLRVPTTSGKDRSPTKGQIEGGAAMPIEVAGQLEWSVGESQAFEMCTMCKLAESGILNDKGSLLVQFGLAPLTYRQLAHSQSNRIAALERQLSQMKADRDSCLSSPESGADIDRARQRRKSDAGTRKGWVTSPRHRHHYLRRTLPGLASHHHHHQIDQVIAQAEKQEELSSQPSMGPDSLLSSGADQEDVAIGHAGAARTVSSPNSARPNRGGHPEGEDLPLLAGVPWPSAPPAKKDNDSHVASLATTHITSAKSQTAISPLSDTSSHRHSDDQGSTKDSVTSKRGGDFKFHFPSLGRNKSSSDKAPEKSSASIMSGSSGHSNPFLQRLSGWVKTKENRLVKKYRKVMPLASHKQEIREEQEVDPFGPVTNASLNSNNSDGTGGDDWSFLDRPMTTPAFVRSRF</sequence>
<name>A0ACC1HQA8_9FUNG</name>
<proteinExistence type="predicted"/>
<feature type="non-terminal residue" evidence="1">
    <location>
        <position position="1"/>
    </location>
</feature>
<evidence type="ECO:0000313" key="2">
    <source>
        <dbReference type="Proteomes" id="UP001145114"/>
    </source>
</evidence>
<reference evidence="1" key="1">
    <citation type="submission" date="2022-06" db="EMBL/GenBank/DDBJ databases">
        <title>Phylogenomic reconstructions and comparative analyses of Kickxellomycotina fungi.</title>
        <authorList>
            <person name="Reynolds N.K."/>
            <person name="Stajich J.E."/>
            <person name="Barry K."/>
            <person name="Grigoriev I.V."/>
            <person name="Crous P."/>
            <person name="Smith M.E."/>
        </authorList>
    </citation>
    <scope>NUCLEOTIDE SEQUENCE</scope>
    <source>
        <strain evidence="1">RSA 2271</strain>
    </source>
</reference>
<organism evidence="1 2">
    <name type="scientific">Spiromyces aspiralis</name>
    <dbReference type="NCBI Taxonomy" id="68401"/>
    <lineage>
        <taxon>Eukaryota</taxon>
        <taxon>Fungi</taxon>
        <taxon>Fungi incertae sedis</taxon>
        <taxon>Zoopagomycota</taxon>
        <taxon>Kickxellomycotina</taxon>
        <taxon>Kickxellomycetes</taxon>
        <taxon>Kickxellales</taxon>
        <taxon>Kickxellaceae</taxon>
        <taxon>Spiromyces</taxon>
    </lineage>
</organism>
<comment type="caution">
    <text evidence="1">The sequence shown here is derived from an EMBL/GenBank/DDBJ whole genome shotgun (WGS) entry which is preliminary data.</text>
</comment>
<feature type="non-terminal residue" evidence="1">
    <location>
        <position position="569"/>
    </location>
</feature>